<accession>A0ABQ5I1R3</accession>
<sequence>MSPGNVALGFIWHQTRYFKAETVAGDDRPPPHQYYTGCGVAWATEHPKTQFGWAGSEAATYPPGTPKPRVIKAITNKVPLTIRFEFRRQRGVRTPDASREHAAQLGQLPWDLDRECPCKPPILAASARRRRRLGSMQGLGPRFDMRPHKQDVNPIAGPLSMLPPASIYKRSYNGKRPALKKSTVFLTRTMETSATKSTRRVISTIPSSDTSVKRRISLNPECTKF</sequence>
<evidence type="ECO:0000313" key="2">
    <source>
        <dbReference type="Proteomes" id="UP001151760"/>
    </source>
</evidence>
<dbReference type="EMBL" id="BQNB010020258">
    <property type="protein sequence ID" value="GJT94030.1"/>
    <property type="molecule type" value="Genomic_DNA"/>
</dbReference>
<gene>
    <name evidence="1" type="ORF">Tco_1082875</name>
</gene>
<keyword evidence="2" id="KW-1185">Reference proteome</keyword>
<comment type="caution">
    <text evidence="1">The sequence shown here is derived from an EMBL/GenBank/DDBJ whole genome shotgun (WGS) entry which is preliminary data.</text>
</comment>
<reference evidence="1" key="2">
    <citation type="submission" date="2022-01" db="EMBL/GenBank/DDBJ databases">
        <authorList>
            <person name="Yamashiro T."/>
            <person name="Shiraishi A."/>
            <person name="Satake H."/>
            <person name="Nakayama K."/>
        </authorList>
    </citation>
    <scope>NUCLEOTIDE SEQUENCE</scope>
</reference>
<dbReference type="Proteomes" id="UP001151760">
    <property type="component" value="Unassembled WGS sequence"/>
</dbReference>
<organism evidence="1 2">
    <name type="scientific">Tanacetum coccineum</name>
    <dbReference type="NCBI Taxonomy" id="301880"/>
    <lineage>
        <taxon>Eukaryota</taxon>
        <taxon>Viridiplantae</taxon>
        <taxon>Streptophyta</taxon>
        <taxon>Embryophyta</taxon>
        <taxon>Tracheophyta</taxon>
        <taxon>Spermatophyta</taxon>
        <taxon>Magnoliopsida</taxon>
        <taxon>eudicotyledons</taxon>
        <taxon>Gunneridae</taxon>
        <taxon>Pentapetalae</taxon>
        <taxon>asterids</taxon>
        <taxon>campanulids</taxon>
        <taxon>Asterales</taxon>
        <taxon>Asteraceae</taxon>
        <taxon>Asteroideae</taxon>
        <taxon>Anthemideae</taxon>
        <taxon>Anthemidinae</taxon>
        <taxon>Tanacetum</taxon>
    </lineage>
</organism>
<proteinExistence type="predicted"/>
<name>A0ABQ5I1R3_9ASTR</name>
<protein>
    <submittedName>
        <fullName evidence="1">Uncharacterized protein</fullName>
    </submittedName>
</protein>
<reference evidence="1" key="1">
    <citation type="journal article" date="2022" name="Int. J. Mol. Sci.">
        <title>Draft Genome of Tanacetum Coccineum: Genomic Comparison of Closely Related Tanacetum-Family Plants.</title>
        <authorList>
            <person name="Yamashiro T."/>
            <person name="Shiraishi A."/>
            <person name="Nakayama K."/>
            <person name="Satake H."/>
        </authorList>
    </citation>
    <scope>NUCLEOTIDE SEQUENCE</scope>
</reference>
<evidence type="ECO:0000313" key="1">
    <source>
        <dbReference type="EMBL" id="GJT94030.1"/>
    </source>
</evidence>